<name>A0ABS5L4F4_9ACTN</name>
<dbReference type="RefSeq" id="WP_212019161.1">
    <property type="nucleotide sequence ID" value="NZ_JAAFYZ010000226.1"/>
</dbReference>
<evidence type="ECO:0000313" key="2">
    <source>
        <dbReference type="Proteomes" id="UP000730482"/>
    </source>
</evidence>
<dbReference type="EMBL" id="JAAFYZ010000226">
    <property type="protein sequence ID" value="MBS2553019.1"/>
    <property type="molecule type" value="Genomic_DNA"/>
</dbReference>
<sequence length="55" mass="6200">MNELLELEPRETDADELDVDTAFTGIADAALDHSQCLHCCGDQVSHWFFATSFPW</sequence>
<evidence type="ECO:0000313" key="1">
    <source>
        <dbReference type="EMBL" id="MBS2553019.1"/>
    </source>
</evidence>
<accession>A0ABS5L4F4</accession>
<comment type="caution">
    <text evidence="1">The sequence shown here is derived from an EMBL/GenBank/DDBJ whole genome shotgun (WGS) entry which is preliminary data.</text>
</comment>
<protein>
    <submittedName>
        <fullName evidence="1">Uncharacterized protein</fullName>
    </submittedName>
</protein>
<organism evidence="1 2">
    <name type="scientific">Catenulispora pinistramenti</name>
    <dbReference type="NCBI Taxonomy" id="2705254"/>
    <lineage>
        <taxon>Bacteria</taxon>
        <taxon>Bacillati</taxon>
        <taxon>Actinomycetota</taxon>
        <taxon>Actinomycetes</taxon>
        <taxon>Catenulisporales</taxon>
        <taxon>Catenulisporaceae</taxon>
        <taxon>Catenulispora</taxon>
    </lineage>
</organism>
<reference evidence="1 2" key="1">
    <citation type="submission" date="2020-02" db="EMBL/GenBank/DDBJ databases">
        <title>Acidophilic actinobacteria isolated from forest soil.</title>
        <authorList>
            <person name="Golinska P."/>
        </authorList>
    </citation>
    <scope>NUCLEOTIDE SEQUENCE [LARGE SCALE GENOMIC DNA]</scope>
    <source>
        <strain evidence="1 2">NL8</strain>
    </source>
</reference>
<keyword evidence="2" id="KW-1185">Reference proteome</keyword>
<proteinExistence type="predicted"/>
<dbReference type="Proteomes" id="UP000730482">
    <property type="component" value="Unassembled WGS sequence"/>
</dbReference>
<gene>
    <name evidence="1" type="ORF">KGQ19_39820</name>
</gene>